<evidence type="ECO:0000256" key="3">
    <source>
        <dbReference type="ARBA" id="ARBA00022448"/>
    </source>
</evidence>
<dbReference type="PROSITE" id="PS00449">
    <property type="entry name" value="ATPASE_A"/>
    <property type="match status" value="1"/>
</dbReference>
<dbReference type="NCBIfam" id="NF004477">
    <property type="entry name" value="PRK05815.1-1"/>
    <property type="match status" value="1"/>
</dbReference>
<gene>
    <name evidence="11 13" type="primary">atpB</name>
    <name evidence="13" type="ORF">CleRT_00330</name>
</gene>
<comment type="subcellular location">
    <subcellularLocation>
        <location evidence="11 12">Cell membrane</location>
        <topology evidence="11 12">Multi-pass membrane protein</topology>
    </subcellularLocation>
    <subcellularLocation>
        <location evidence="1">Membrane</location>
        <topology evidence="1">Multi-pass membrane protein</topology>
    </subcellularLocation>
</comment>
<dbReference type="PANTHER" id="PTHR42823:SF3">
    <property type="entry name" value="ATP SYNTHASE SUBUNIT A, CHLOROPLASTIC"/>
    <property type="match status" value="1"/>
</dbReference>
<dbReference type="NCBIfam" id="TIGR01131">
    <property type="entry name" value="ATP_synt_6_or_A"/>
    <property type="match status" value="1"/>
</dbReference>
<keyword evidence="10 11" id="KW-0066">ATP synthesis</keyword>
<evidence type="ECO:0000256" key="5">
    <source>
        <dbReference type="ARBA" id="ARBA00022692"/>
    </source>
</evidence>
<reference evidence="13 14" key="1">
    <citation type="journal article" date="2015" name="Genome Biol. Evol.">
        <title>Distinctive Genome Reduction Rates Revealed by Genomic Analyses of Two Coxiella-Like Endosymbionts in Ticks.</title>
        <authorList>
            <person name="Gottlieb Y."/>
            <person name="Lalzar I."/>
            <person name="Klasson L."/>
        </authorList>
    </citation>
    <scope>NUCLEOTIDE SEQUENCE [LARGE SCALE GENOMIC DNA]</scope>
    <source>
        <strain evidence="13 14">CRt</strain>
    </source>
</reference>
<keyword evidence="9 11" id="KW-0472">Membrane</keyword>
<name>A0ABN4HNH8_9COXI</name>
<organism evidence="13 14">
    <name type="scientific">Candidatus Coxiella mudrowiae</name>
    <dbReference type="NCBI Taxonomy" id="2054173"/>
    <lineage>
        <taxon>Bacteria</taxon>
        <taxon>Pseudomonadati</taxon>
        <taxon>Pseudomonadota</taxon>
        <taxon>Gammaproteobacteria</taxon>
        <taxon>Legionellales</taxon>
        <taxon>Coxiellaceae</taxon>
        <taxon>Coxiella</taxon>
    </lineage>
</organism>
<feature type="transmembrane region" description="Helical" evidence="11">
    <location>
        <begin position="143"/>
        <end position="161"/>
    </location>
</feature>
<comment type="function">
    <text evidence="11 12">Key component of the proton channel; it plays a direct role in the translocation of protons across the membrane.</text>
</comment>
<keyword evidence="11" id="KW-1003">Cell membrane</keyword>
<proteinExistence type="inferred from homology"/>
<sequence>MSTQANLTSAEYVQHHMVHWKLNLHNFTFTDGGFWTLNLDTLIISIVLGLLFLTLFYMIARRATVNTPGKGQNFVEMAVEAVDNTVKDSFHGDRSLVAPLALTIFIWVFLMNFMDLVPVDLILRLFDFADVEHFKAVPTADPTLTFAMSITVFILVIFYNFKMKGAIGLGKEVLSRPFGWYLMPINVIFRLIDEGVKPISLALRLFGNLFAGELIFILIALLPWWSQFTLGMVWTVFHLLVITVQAFIFMMLTVVYISLAAESH</sequence>
<dbReference type="InterPro" id="IPR023011">
    <property type="entry name" value="ATP_synth_F0_asu_AS"/>
</dbReference>
<dbReference type="SUPFAM" id="SSF81336">
    <property type="entry name" value="F1F0 ATP synthase subunit A"/>
    <property type="match status" value="1"/>
</dbReference>
<dbReference type="Proteomes" id="UP000063965">
    <property type="component" value="Chromosome"/>
</dbReference>
<keyword evidence="4 11" id="KW-0138">CF(0)</keyword>
<dbReference type="InterPro" id="IPR000568">
    <property type="entry name" value="ATP_synth_F0_asu"/>
</dbReference>
<evidence type="ECO:0000256" key="4">
    <source>
        <dbReference type="ARBA" id="ARBA00022547"/>
    </source>
</evidence>
<protein>
    <recommendedName>
        <fullName evidence="11 12">ATP synthase subunit a</fullName>
    </recommendedName>
    <alternativeName>
        <fullName evidence="11">ATP synthase F0 sector subunit a</fullName>
    </alternativeName>
    <alternativeName>
        <fullName evidence="11">F-ATPase subunit 6</fullName>
    </alternativeName>
</protein>
<keyword evidence="6 11" id="KW-0375">Hydrogen ion transport</keyword>
<dbReference type="InterPro" id="IPR035908">
    <property type="entry name" value="F0_ATP_A_sf"/>
</dbReference>
<dbReference type="RefSeq" id="WP_048874752.1">
    <property type="nucleotide sequence ID" value="NZ_CP011126.1"/>
</dbReference>
<comment type="similarity">
    <text evidence="2 11 12">Belongs to the ATPase A chain family.</text>
</comment>
<dbReference type="EMBL" id="CP011126">
    <property type="protein sequence ID" value="AKQ33150.1"/>
    <property type="molecule type" value="Genomic_DNA"/>
</dbReference>
<evidence type="ECO:0000256" key="7">
    <source>
        <dbReference type="ARBA" id="ARBA00022989"/>
    </source>
</evidence>
<evidence type="ECO:0000256" key="2">
    <source>
        <dbReference type="ARBA" id="ARBA00006810"/>
    </source>
</evidence>
<evidence type="ECO:0000256" key="1">
    <source>
        <dbReference type="ARBA" id="ARBA00004141"/>
    </source>
</evidence>
<feature type="transmembrane region" description="Helical" evidence="11">
    <location>
        <begin position="205"/>
        <end position="225"/>
    </location>
</feature>
<keyword evidence="14" id="KW-1185">Reference proteome</keyword>
<feature type="transmembrane region" description="Helical" evidence="11">
    <location>
        <begin position="96"/>
        <end position="114"/>
    </location>
</feature>
<evidence type="ECO:0000256" key="6">
    <source>
        <dbReference type="ARBA" id="ARBA00022781"/>
    </source>
</evidence>
<dbReference type="Gene3D" id="1.20.120.220">
    <property type="entry name" value="ATP synthase, F0 complex, subunit A"/>
    <property type="match status" value="1"/>
</dbReference>
<keyword evidence="8 11" id="KW-0406">Ion transport</keyword>
<keyword evidence="5 11" id="KW-0812">Transmembrane</keyword>
<evidence type="ECO:0000313" key="13">
    <source>
        <dbReference type="EMBL" id="AKQ33150.1"/>
    </source>
</evidence>
<evidence type="ECO:0000256" key="10">
    <source>
        <dbReference type="ARBA" id="ARBA00023310"/>
    </source>
</evidence>
<dbReference type="CDD" id="cd00310">
    <property type="entry name" value="ATP-synt_Fo_a_6"/>
    <property type="match status" value="1"/>
</dbReference>
<evidence type="ECO:0000256" key="9">
    <source>
        <dbReference type="ARBA" id="ARBA00023136"/>
    </source>
</evidence>
<accession>A0ABN4HNH8</accession>
<keyword evidence="7 11" id="KW-1133">Transmembrane helix</keyword>
<keyword evidence="3 11" id="KW-0813">Transport</keyword>
<evidence type="ECO:0000256" key="11">
    <source>
        <dbReference type="HAMAP-Rule" id="MF_01393"/>
    </source>
</evidence>
<feature type="transmembrane region" description="Helical" evidence="11">
    <location>
        <begin position="42"/>
        <end position="60"/>
    </location>
</feature>
<dbReference type="PANTHER" id="PTHR42823">
    <property type="entry name" value="ATP SYNTHASE SUBUNIT A, CHLOROPLASTIC"/>
    <property type="match status" value="1"/>
</dbReference>
<dbReference type="PRINTS" id="PR00123">
    <property type="entry name" value="ATPASEA"/>
</dbReference>
<evidence type="ECO:0000313" key="14">
    <source>
        <dbReference type="Proteomes" id="UP000063965"/>
    </source>
</evidence>
<dbReference type="InterPro" id="IPR045082">
    <property type="entry name" value="ATP_syn_F0_a_bact/chloroplast"/>
</dbReference>
<feature type="transmembrane region" description="Helical" evidence="11">
    <location>
        <begin position="237"/>
        <end position="259"/>
    </location>
</feature>
<evidence type="ECO:0000256" key="12">
    <source>
        <dbReference type="RuleBase" id="RU000483"/>
    </source>
</evidence>
<dbReference type="Pfam" id="PF00119">
    <property type="entry name" value="ATP-synt_A"/>
    <property type="match status" value="1"/>
</dbReference>
<dbReference type="HAMAP" id="MF_01393">
    <property type="entry name" value="ATP_synth_a_bact"/>
    <property type="match status" value="1"/>
</dbReference>
<evidence type="ECO:0000256" key="8">
    <source>
        <dbReference type="ARBA" id="ARBA00023065"/>
    </source>
</evidence>